<accession>A0A1Y1XK66</accession>
<evidence type="ECO:0000256" key="1">
    <source>
        <dbReference type="SAM" id="Phobius"/>
    </source>
</evidence>
<keyword evidence="3" id="KW-1185">Reference proteome</keyword>
<comment type="caution">
    <text evidence="2">The sequence shown here is derived from an EMBL/GenBank/DDBJ whole genome shotgun (WGS) entry which is preliminary data.</text>
</comment>
<evidence type="ECO:0000313" key="2">
    <source>
        <dbReference type="EMBL" id="ORX86150.1"/>
    </source>
</evidence>
<feature type="transmembrane region" description="Helical" evidence="1">
    <location>
        <begin position="150"/>
        <end position="170"/>
    </location>
</feature>
<dbReference type="Proteomes" id="UP000193498">
    <property type="component" value="Unassembled WGS sequence"/>
</dbReference>
<protein>
    <submittedName>
        <fullName evidence="2">Uncharacterized protein</fullName>
    </submittedName>
</protein>
<name>A0A1Y1XK66_9FUNG</name>
<dbReference type="InParanoid" id="A0A1Y1XK66"/>
<organism evidence="2 3">
    <name type="scientific">Basidiobolus meristosporus CBS 931.73</name>
    <dbReference type="NCBI Taxonomy" id="1314790"/>
    <lineage>
        <taxon>Eukaryota</taxon>
        <taxon>Fungi</taxon>
        <taxon>Fungi incertae sedis</taxon>
        <taxon>Zoopagomycota</taxon>
        <taxon>Entomophthoromycotina</taxon>
        <taxon>Basidiobolomycetes</taxon>
        <taxon>Basidiobolales</taxon>
        <taxon>Basidiobolaceae</taxon>
        <taxon>Basidiobolus</taxon>
    </lineage>
</organism>
<keyword evidence="1" id="KW-0472">Membrane</keyword>
<feature type="transmembrane region" description="Helical" evidence="1">
    <location>
        <begin position="85"/>
        <end position="106"/>
    </location>
</feature>
<feature type="transmembrane region" description="Helical" evidence="1">
    <location>
        <begin position="113"/>
        <end position="130"/>
    </location>
</feature>
<dbReference type="EMBL" id="MCFE01000576">
    <property type="protein sequence ID" value="ORX86150.1"/>
    <property type="molecule type" value="Genomic_DNA"/>
</dbReference>
<gene>
    <name evidence="2" type="ORF">K493DRAFT_319832</name>
</gene>
<reference evidence="2 3" key="1">
    <citation type="submission" date="2016-07" db="EMBL/GenBank/DDBJ databases">
        <title>Pervasive Adenine N6-methylation of Active Genes in Fungi.</title>
        <authorList>
            <consortium name="DOE Joint Genome Institute"/>
            <person name="Mondo S.J."/>
            <person name="Dannebaum R.O."/>
            <person name="Kuo R.C."/>
            <person name="Labutti K."/>
            <person name="Haridas S."/>
            <person name="Kuo A."/>
            <person name="Salamov A."/>
            <person name="Ahrendt S.R."/>
            <person name="Lipzen A."/>
            <person name="Sullivan W."/>
            <person name="Andreopoulos W.B."/>
            <person name="Clum A."/>
            <person name="Lindquist E."/>
            <person name="Daum C."/>
            <person name="Ramamoorthy G.K."/>
            <person name="Gryganskyi A."/>
            <person name="Culley D."/>
            <person name="Magnuson J.K."/>
            <person name="James T.Y."/>
            <person name="O'Malley M.A."/>
            <person name="Stajich J.E."/>
            <person name="Spatafora J.W."/>
            <person name="Visel A."/>
            <person name="Grigoriev I.V."/>
        </authorList>
    </citation>
    <scope>NUCLEOTIDE SEQUENCE [LARGE SCALE GENOMIC DNA]</scope>
    <source>
        <strain evidence="2 3">CBS 931.73</strain>
    </source>
</reference>
<proteinExistence type="predicted"/>
<keyword evidence="1" id="KW-1133">Transmembrane helix</keyword>
<dbReference type="AlphaFoldDB" id="A0A1Y1XK66"/>
<evidence type="ECO:0000313" key="3">
    <source>
        <dbReference type="Proteomes" id="UP000193498"/>
    </source>
</evidence>
<sequence length="182" mass="19850">MLTYLGLEGFVPNLQAGPLGVDIHCNYSHSLAGSVILSLTYGAATGFFTPGFLASFSHFIQDMLVHNQDMLLDPVTNITIGGTNMWSALPAFSFYFELGFCLVCAAFTSKDQITLVANGFILFFHIGSKSSTPQLLAAVLQLPEPLQRNYIAIVILASFIVPGLIIGYILNFRKNQPKNKLN</sequence>
<keyword evidence="1" id="KW-0812">Transmembrane</keyword>
<dbReference type="OrthoDB" id="2282679at2759"/>